<dbReference type="AlphaFoldDB" id="A0A0V8JGH4"/>
<dbReference type="Proteomes" id="UP000053681">
    <property type="component" value="Unassembled WGS sequence"/>
</dbReference>
<organism evidence="2 3">
    <name type="scientific">Priestia veravalensis</name>
    <dbReference type="NCBI Taxonomy" id="1414648"/>
    <lineage>
        <taxon>Bacteria</taxon>
        <taxon>Bacillati</taxon>
        <taxon>Bacillota</taxon>
        <taxon>Bacilli</taxon>
        <taxon>Bacillales</taxon>
        <taxon>Bacillaceae</taxon>
        <taxon>Priestia</taxon>
    </lineage>
</organism>
<reference evidence="2 3" key="1">
    <citation type="submission" date="2015-11" db="EMBL/GenBank/DDBJ databases">
        <title>Bacillus caseinolyticus sp nov.</title>
        <authorList>
            <person name="Dastager S.G."/>
            <person name="Mawlankar R."/>
        </authorList>
    </citation>
    <scope>NUCLEOTIDE SEQUENCE [LARGE SCALE GENOMIC DNA]</scope>
    <source>
        <strain evidence="2 3">SGD-V-76</strain>
    </source>
</reference>
<comment type="caution">
    <text evidence="2">The sequence shown here is derived from an EMBL/GenBank/DDBJ whole genome shotgun (WGS) entry which is preliminary data.</text>
</comment>
<feature type="transmembrane region" description="Helical" evidence="1">
    <location>
        <begin position="74"/>
        <end position="96"/>
    </location>
</feature>
<keyword evidence="3" id="KW-1185">Reference proteome</keyword>
<evidence type="ECO:0000313" key="2">
    <source>
        <dbReference type="EMBL" id="KSU86139.1"/>
    </source>
</evidence>
<accession>A0A0V8JGH4</accession>
<proteinExistence type="predicted"/>
<name>A0A0V8JGH4_9BACI</name>
<feature type="transmembrane region" description="Helical" evidence="1">
    <location>
        <begin position="26"/>
        <end position="45"/>
    </location>
</feature>
<gene>
    <name evidence="2" type="ORF">AS180_20330</name>
</gene>
<evidence type="ECO:0000256" key="1">
    <source>
        <dbReference type="SAM" id="Phobius"/>
    </source>
</evidence>
<keyword evidence="1" id="KW-1133">Transmembrane helix</keyword>
<dbReference type="EMBL" id="LNQP01000112">
    <property type="protein sequence ID" value="KSU86139.1"/>
    <property type="molecule type" value="Genomic_DNA"/>
</dbReference>
<keyword evidence="1" id="KW-0812">Transmembrane</keyword>
<evidence type="ECO:0000313" key="3">
    <source>
        <dbReference type="Proteomes" id="UP000053681"/>
    </source>
</evidence>
<sequence length="97" mass="11563">MDDYYLCSRVFIFLLKRKNNKTENSVNIYATLVIFSIFLNIFQYVQIKRYKLNERSFKVSWQEAMNLKNPISLFAWWMLASSLAIALIFGFVSLFIN</sequence>
<protein>
    <submittedName>
        <fullName evidence="2">Uncharacterized protein</fullName>
    </submittedName>
</protein>
<keyword evidence="1" id="KW-0472">Membrane</keyword>